<evidence type="ECO:0000313" key="21">
    <source>
        <dbReference type="Proteomes" id="UP000436429"/>
    </source>
</evidence>
<dbReference type="InterPro" id="IPR027417">
    <property type="entry name" value="P-loop_NTPase"/>
</dbReference>
<dbReference type="GO" id="GO:0005524">
    <property type="term" value="F:ATP binding"/>
    <property type="evidence" value="ECO:0007669"/>
    <property type="project" value="UniProtKB-KW"/>
</dbReference>
<evidence type="ECO:0000256" key="2">
    <source>
        <dbReference type="ARBA" id="ARBA00022448"/>
    </source>
</evidence>
<reference evidence="14 21" key="2">
    <citation type="submission" date="2019-11" db="EMBL/GenBank/DDBJ databases">
        <title>Whole genome shotgun sequencing (WGS) data from Adlercreutzia equolifaciens ResAG-91, Eggerthella lenta MRI-F36, MRI-F37, MRI-F40, ResAG-49, ResAG-88, ResAG-121, ResAG-145, and Gordonibacter sp. ResAG-5, ResAG-26, ResAG-43, ResAG-50, ResAG-59.</title>
        <authorList>
            <person name="Stoll D.A."/>
            <person name="Danylec N."/>
            <person name="Franz C.M.A.P."/>
            <person name="Huch M."/>
        </authorList>
    </citation>
    <scope>NUCLEOTIDE SEQUENCE [LARGE SCALE GENOMIC DNA]</scope>
    <source>
        <strain evidence="14 21">ResAG-88</strain>
    </source>
</reference>
<dbReference type="PROSITE" id="PS50929">
    <property type="entry name" value="ABC_TM1F"/>
    <property type="match status" value="1"/>
</dbReference>
<dbReference type="GeneID" id="69509787"/>
<dbReference type="PANTHER" id="PTHR24221:SF654">
    <property type="entry name" value="ATP-BINDING CASSETTE SUB-FAMILY B MEMBER 6"/>
    <property type="match status" value="1"/>
</dbReference>
<dbReference type="SUPFAM" id="SSF90123">
    <property type="entry name" value="ABC transporter transmembrane region"/>
    <property type="match status" value="1"/>
</dbReference>
<feature type="transmembrane region" description="Helical" evidence="11">
    <location>
        <begin position="282"/>
        <end position="304"/>
    </location>
</feature>
<keyword evidence="6 15" id="KW-0067">ATP-binding</keyword>
<evidence type="ECO:0000256" key="1">
    <source>
        <dbReference type="ARBA" id="ARBA00004429"/>
    </source>
</evidence>
<dbReference type="SMART" id="SM00382">
    <property type="entry name" value="AAA"/>
    <property type="match status" value="1"/>
</dbReference>
<proteinExistence type="inferred from homology"/>
<evidence type="ECO:0000256" key="7">
    <source>
        <dbReference type="ARBA" id="ARBA00022989"/>
    </source>
</evidence>
<evidence type="ECO:0000313" key="19">
    <source>
        <dbReference type="Proteomes" id="UP000253857"/>
    </source>
</evidence>
<reference evidence="18 19" key="1">
    <citation type="journal article" date="2018" name="Elife">
        <title>Discovery and characterization of a prevalent human gut bacterial enzyme sufficient for the inactivation of a family of plant toxins.</title>
        <authorList>
            <person name="Koppel N."/>
            <person name="Bisanz J.E."/>
            <person name="Pandelia M.E."/>
            <person name="Turnbaugh P.J."/>
            <person name="Balskus E.P."/>
        </authorList>
    </citation>
    <scope>NUCLEOTIDE SEQUENCE [LARGE SCALE GENOMIC DNA]</scope>
    <source>
        <strain evidence="17 20">16A</strain>
        <strain evidence="16 19">FAA1-1-60AUCSF</strain>
        <strain evidence="15 18">MR1 #12</strain>
    </source>
</reference>
<dbReference type="GO" id="GO:0140359">
    <property type="term" value="F:ABC-type transporter activity"/>
    <property type="evidence" value="ECO:0007669"/>
    <property type="project" value="InterPro"/>
</dbReference>
<dbReference type="GO" id="GO:0016887">
    <property type="term" value="F:ATP hydrolysis activity"/>
    <property type="evidence" value="ECO:0007669"/>
    <property type="project" value="InterPro"/>
</dbReference>
<dbReference type="Proteomes" id="UP000253752">
    <property type="component" value="Unassembled WGS sequence"/>
</dbReference>
<keyword evidence="3" id="KW-1003">Cell membrane</keyword>
<evidence type="ECO:0000313" key="16">
    <source>
        <dbReference type="EMBL" id="RDB82605.1"/>
    </source>
</evidence>
<evidence type="ECO:0000256" key="3">
    <source>
        <dbReference type="ARBA" id="ARBA00022475"/>
    </source>
</evidence>
<sequence>MEVSPANRDVRPSAFAKLYYFMRPDRGRMVCSLVLACIGEAVGMVPYVVIALLAAGLIEGTLTFERAALLAAVAALAHVARFFCTWRSSMMSHRIAFKALATMRDQMAEKMERVPMGTIIDTPTGTFKNRFVDNVNQLEDAIAHFMPELPSNVFGPLLAMVIVFALDWRMGLAGLATIPLGVLFYAAMMRDYKPKMARYIGSEQRMNSSLVEYVNGIQVIKAFGRTASSYGGFSTAVAEYHDSTLAWFKQSWVWMAAVKSVVPCTLLVSLPLGVWLMSAGQLTLPIFLTCIVIPLGFIAPLLKFAQAGGQISRMDVCLNVIWDFLGTPELVRPAERVRLDGESFAFENVSFSYHEGAEVLHGVSFETHPGQITAIVGPSGSGKSTVAKLMAGFWDATDGRVAFDGVDVRNIPYQQLMEHISYVAQDTFLFDRTLADNIRMGRPAASQVDVEAAARAAGCHEFISRLPQGYDTRAGEAGERLSGGEKQRIAIARAILKNAPIVILDEATAYADPENEALVERAISKLVVGKTLVTIAHRLSTVTGADQILVMDTGRIVARGTHDKLLECCPLYRRMWEQHRSSAVLRTAEPADAAASPGGTGETLADVSTTGDNDIKEAM</sequence>
<evidence type="ECO:0000256" key="11">
    <source>
        <dbReference type="SAM" id="Phobius"/>
    </source>
</evidence>
<dbReference type="GO" id="GO:0005886">
    <property type="term" value="C:plasma membrane"/>
    <property type="evidence" value="ECO:0007669"/>
    <property type="project" value="UniProtKB-SubCell"/>
</dbReference>
<feature type="transmembrane region" description="Helical" evidence="11">
    <location>
        <begin position="172"/>
        <end position="188"/>
    </location>
</feature>
<keyword evidence="8 11" id="KW-0472">Membrane</keyword>
<evidence type="ECO:0000313" key="20">
    <source>
        <dbReference type="Proteomes" id="UP000253915"/>
    </source>
</evidence>
<dbReference type="InterPro" id="IPR003439">
    <property type="entry name" value="ABC_transporter-like_ATP-bd"/>
</dbReference>
<dbReference type="Pfam" id="PF00664">
    <property type="entry name" value="ABC_membrane"/>
    <property type="match status" value="1"/>
</dbReference>
<feature type="region of interest" description="Disordered" evidence="10">
    <location>
        <begin position="588"/>
        <end position="619"/>
    </location>
</feature>
<evidence type="ECO:0000256" key="8">
    <source>
        <dbReference type="ARBA" id="ARBA00023136"/>
    </source>
</evidence>
<dbReference type="FunFam" id="3.40.50.300:FF:000221">
    <property type="entry name" value="Multidrug ABC transporter ATP-binding protein"/>
    <property type="match status" value="1"/>
</dbReference>
<dbReference type="PROSITE" id="PS50893">
    <property type="entry name" value="ABC_TRANSPORTER_2"/>
    <property type="match status" value="1"/>
</dbReference>
<evidence type="ECO:0000256" key="9">
    <source>
        <dbReference type="ARBA" id="ARBA00023455"/>
    </source>
</evidence>
<dbReference type="Pfam" id="PF00005">
    <property type="entry name" value="ABC_tran"/>
    <property type="match status" value="1"/>
</dbReference>
<evidence type="ECO:0000256" key="5">
    <source>
        <dbReference type="ARBA" id="ARBA00022741"/>
    </source>
</evidence>
<dbReference type="SUPFAM" id="SSF52540">
    <property type="entry name" value="P-loop containing nucleoside triphosphate hydrolases"/>
    <property type="match status" value="1"/>
</dbReference>
<dbReference type="EMBL" id="PPTX01000019">
    <property type="protein sequence ID" value="RDB77167.1"/>
    <property type="molecule type" value="Genomic_DNA"/>
</dbReference>
<organism evidence="15 18">
    <name type="scientific">Eggerthella lenta</name>
    <name type="common">Eubacterium lentum</name>
    <dbReference type="NCBI Taxonomy" id="84112"/>
    <lineage>
        <taxon>Bacteria</taxon>
        <taxon>Bacillati</taxon>
        <taxon>Actinomycetota</taxon>
        <taxon>Coriobacteriia</taxon>
        <taxon>Eggerthellales</taxon>
        <taxon>Eggerthellaceae</taxon>
        <taxon>Eggerthella</taxon>
    </lineage>
</organism>
<evidence type="ECO:0000313" key="14">
    <source>
        <dbReference type="EMBL" id="MVN32056.1"/>
    </source>
</evidence>
<dbReference type="EMBL" id="PPTY01000032">
    <property type="protein sequence ID" value="RDB82605.1"/>
    <property type="molecule type" value="Genomic_DNA"/>
</dbReference>
<comment type="similarity">
    <text evidence="9">Belongs to the ABC transporter superfamily. Siderophore-Fe(3+) uptake transporter (SIUT) (TC 3.A.1.21) family.</text>
</comment>
<dbReference type="Proteomes" id="UP000253857">
    <property type="component" value="Unassembled WGS sequence"/>
</dbReference>
<comment type="caution">
    <text evidence="15">The sequence shown here is derived from an EMBL/GenBank/DDBJ whole genome shotgun (WGS) entry which is preliminary data.</text>
</comment>
<dbReference type="EMBL" id="WPOM01000004">
    <property type="protein sequence ID" value="MVN32056.1"/>
    <property type="molecule type" value="Genomic_DNA"/>
</dbReference>
<evidence type="ECO:0000256" key="4">
    <source>
        <dbReference type="ARBA" id="ARBA00022692"/>
    </source>
</evidence>
<dbReference type="AlphaFoldDB" id="A0A369MNR8"/>
<evidence type="ECO:0000313" key="15">
    <source>
        <dbReference type="EMBL" id="RDB77167.1"/>
    </source>
</evidence>
<dbReference type="PANTHER" id="PTHR24221">
    <property type="entry name" value="ATP-BINDING CASSETTE SUB-FAMILY B"/>
    <property type="match status" value="1"/>
</dbReference>
<gene>
    <name evidence="17" type="ORF">C1853_02550</name>
    <name evidence="16" type="ORF">C1871_13130</name>
    <name evidence="15" type="ORF">C1872_11970</name>
    <name evidence="14" type="ORF">GO726_02555</name>
</gene>
<keyword evidence="7 11" id="KW-1133">Transmembrane helix</keyword>
<dbReference type="RefSeq" id="WP_009305899.1">
    <property type="nucleotide sequence ID" value="NZ_AP025575.1"/>
</dbReference>
<keyword evidence="2" id="KW-0813">Transport</keyword>
<evidence type="ECO:0000256" key="6">
    <source>
        <dbReference type="ARBA" id="ARBA00022840"/>
    </source>
</evidence>
<evidence type="ECO:0000313" key="18">
    <source>
        <dbReference type="Proteomes" id="UP000253752"/>
    </source>
</evidence>
<protein>
    <submittedName>
        <fullName evidence="15">ABC transporter ATP-binding protein</fullName>
    </submittedName>
    <submittedName>
        <fullName evidence="14">ATP-binding cassette domain-containing protein</fullName>
    </submittedName>
</protein>
<dbReference type="InterPro" id="IPR011527">
    <property type="entry name" value="ABC1_TM_dom"/>
</dbReference>
<dbReference type="CDD" id="cd07346">
    <property type="entry name" value="ABC_6TM_exporters"/>
    <property type="match status" value="1"/>
</dbReference>
<dbReference type="PROSITE" id="PS00211">
    <property type="entry name" value="ABC_TRANSPORTER_1"/>
    <property type="match status" value="1"/>
</dbReference>
<dbReference type="Proteomes" id="UP000253915">
    <property type="component" value="Unassembled WGS sequence"/>
</dbReference>
<evidence type="ECO:0000259" key="13">
    <source>
        <dbReference type="PROSITE" id="PS50929"/>
    </source>
</evidence>
<name>A0A369MNR8_EGGLN</name>
<evidence type="ECO:0000313" key="17">
    <source>
        <dbReference type="EMBL" id="RDC40994.1"/>
    </source>
</evidence>
<feature type="transmembrane region" description="Helical" evidence="11">
    <location>
        <begin position="30"/>
        <end position="55"/>
    </location>
</feature>
<dbReference type="Proteomes" id="UP000436429">
    <property type="component" value="Unassembled WGS sequence"/>
</dbReference>
<feature type="transmembrane region" description="Helical" evidence="11">
    <location>
        <begin position="67"/>
        <end position="84"/>
    </location>
</feature>
<dbReference type="InterPro" id="IPR036640">
    <property type="entry name" value="ABC1_TM_sf"/>
</dbReference>
<feature type="domain" description="ABC transmembrane type-1" evidence="13">
    <location>
        <begin position="32"/>
        <end position="313"/>
    </location>
</feature>
<dbReference type="Gene3D" id="3.40.50.300">
    <property type="entry name" value="P-loop containing nucleotide triphosphate hydrolases"/>
    <property type="match status" value="1"/>
</dbReference>
<dbReference type="InterPro" id="IPR003593">
    <property type="entry name" value="AAA+_ATPase"/>
</dbReference>
<evidence type="ECO:0000256" key="10">
    <source>
        <dbReference type="SAM" id="MobiDB-lite"/>
    </source>
</evidence>
<accession>A0A369MNR8</accession>
<feature type="domain" description="ABC transporter" evidence="12">
    <location>
        <begin position="344"/>
        <end position="578"/>
    </location>
</feature>
<keyword evidence="4 11" id="KW-0812">Transmembrane</keyword>
<dbReference type="InterPro" id="IPR017871">
    <property type="entry name" value="ABC_transporter-like_CS"/>
</dbReference>
<dbReference type="InterPro" id="IPR039421">
    <property type="entry name" value="Type_1_exporter"/>
</dbReference>
<evidence type="ECO:0000259" key="12">
    <source>
        <dbReference type="PROSITE" id="PS50893"/>
    </source>
</evidence>
<keyword evidence="5" id="KW-0547">Nucleotide-binding</keyword>
<dbReference type="EMBL" id="PPUQ01000002">
    <property type="protein sequence ID" value="RDC40994.1"/>
    <property type="molecule type" value="Genomic_DNA"/>
</dbReference>
<feature type="transmembrane region" description="Helical" evidence="11">
    <location>
        <begin position="252"/>
        <end position="276"/>
    </location>
</feature>
<dbReference type="Gene3D" id="1.20.1560.10">
    <property type="entry name" value="ABC transporter type 1, transmembrane domain"/>
    <property type="match status" value="1"/>
</dbReference>
<comment type="subcellular location">
    <subcellularLocation>
        <location evidence="1">Cell inner membrane</location>
        <topology evidence="1">Multi-pass membrane protein</topology>
    </subcellularLocation>
</comment>